<protein>
    <submittedName>
        <fullName evidence="2">AAA family ATPase</fullName>
    </submittedName>
</protein>
<dbReference type="InterPro" id="IPR027417">
    <property type="entry name" value="P-loop_NTPase"/>
</dbReference>
<evidence type="ECO:0000313" key="2">
    <source>
        <dbReference type="EMBL" id="WCO69243.1"/>
    </source>
</evidence>
<name>A0AAE9YE77_9ACTN</name>
<organism evidence="2 3">
    <name type="scientific">Iamia majanohamensis</name>
    <dbReference type="NCBI Taxonomy" id="467976"/>
    <lineage>
        <taxon>Bacteria</taxon>
        <taxon>Bacillati</taxon>
        <taxon>Actinomycetota</taxon>
        <taxon>Acidimicrobiia</taxon>
        <taxon>Acidimicrobiales</taxon>
        <taxon>Iamiaceae</taxon>
        <taxon>Iamia</taxon>
    </lineage>
</organism>
<dbReference type="EMBL" id="CP116942">
    <property type="protein sequence ID" value="WCO69243.1"/>
    <property type="molecule type" value="Genomic_DNA"/>
</dbReference>
<dbReference type="Gene3D" id="3.40.50.300">
    <property type="entry name" value="P-loop containing nucleotide triphosphate hydrolases"/>
    <property type="match status" value="1"/>
</dbReference>
<accession>A0AAE9YE77</accession>
<dbReference type="AlphaFoldDB" id="A0AAE9YE77"/>
<sequence>MQFPGAVLQGPHPQIGGGPCVVRLVELRIRNYRTIRAEQTLRIQHGSVVVGPNNSGKTNLLRAFMILFTGYKNQAGYKRDLDLSFGAGTQKSSFVATFDPTSNPHCDEIHGLLDELHAIVGTERSQPTFSISLYFTGEDNTPTYRVFSNQKITDQSQKANYSRKQKQLVELVLGQFRCHYVPSAKSVAALYDDLLNPFLTFIAAEVLEPEFAAVMSALAKVAESVNARFAGVGLEQLEARFALQGTVQDLIKGFQLTLEDPHATPIARKGQGVQSAALFACFLWISQQELAQGVTPLWLIEEPESYLHPELAEAVQQMLAELGELTQVAVTTHSLAFVPQDMERVVGTELDEDGSTRLTRFKSHREATERIRNSLGIKFSDYYNLGTCNVFCEGPSDVRLFQWFFDYVDPSGEAEWPLIRSAYFEDFGGVRQLEGFLRGAYALIRPERALVAVFDGDQAGQKARQDLQRFFGQKDIPFTSGEDFVTVRSQFAIEGLFPDRFLVDLYENHPSWFTSFSQDAFGEVEPFRIEDRHKRRTIDALIALAEDEDDLGWAERWIAVCNAIEGALERRMAALGA</sequence>
<dbReference type="KEGG" id="ima:PO878_12335"/>
<keyword evidence="3" id="KW-1185">Reference proteome</keyword>
<feature type="domain" description="Endonuclease GajA/Old nuclease/RecF-like AAA" evidence="1">
    <location>
        <begin position="252"/>
        <end position="338"/>
    </location>
</feature>
<dbReference type="InterPro" id="IPR051396">
    <property type="entry name" value="Bact_Antivir_Def_Nuclease"/>
</dbReference>
<dbReference type="InterPro" id="IPR041685">
    <property type="entry name" value="AAA_GajA/Old/RecF-like"/>
</dbReference>
<evidence type="ECO:0000259" key="1">
    <source>
        <dbReference type="Pfam" id="PF13175"/>
    </source>
</evidence>
<gene>
    <name evidence="2" type="ORF">PO878_12335</name>
</gene>
<reference evidence="2" key="1">
    <citation type="submission" date="2023-01" db="EMBL/GenBank/DDBJ databases">
        <title>The diversity of Class Acidimicrobiia in South China Sea sediment environments and the proposal of Iamia marina sp. nov., a novel species of the genus Iamia.</title>
        <authorList>
            <person name="He Y."/>
            <person name="Tian X."/>
        </authorList>
    </citation>
    <scope>NUCLEOTIDE SEQUENCE</scope>
    <source>
        <strain evidence="2">DSM 19957</strain>
    </source>
</reference>
<proteinExistence type="predicted"/>
<dbReference type="Pfam" id="PF13175">
    <property type="entry name" value="AAA_15"/>
    <property type="match status" value="2"/>
</dbReference>
<dbReference type="PANTHER" id="PTHR43581">
    <property type="entry name" value="ATP/GTP PHOSPHATASE"/>
    <property type="match status" value="1"/>
</dbReference>
<dbReference type="SUPFAM" id="SSF52540">
    <property type="entry name" value="P-loop containing nucleoside triphosphate hydrolases"/>
    <property type="match status" value="1"/>
</dbReference>
<dbReference type="RefSeq" id="WP_272738756.1">
    <property type="nucleotide sequence ID" value="NZ_CP116942.1"/>
</dbReference>
<dbReference type="Proteomes" id="UP001216390">
    <property type="component" value="Chromosome"/>
</dbReference>
<feature type="domain" description="Endonuclease GajA/Old nuclease/RecF-like AAA" evidence="1">
    <location>
        <begin position="24"/>
        <end position="164"/>
    </location>
</feature>
<dbReference type="PANTHER" id="PTHR43581:SF4">
    <property type="entry name" value="ATP_GTP PHOSPHATASE"/>
    <property type="match status" value="1"/>
</dbReference>
<evidence type="ECO:0000313" key="3">
    <source>
        <dbReference type="Proteomes" id="UP001216390"/>
    </source>
</evidence>